<evidence type="ECO:0000256" key="6">
    <source>
        <dbReference type="ARBA" id="ARBA00023288"/>
    </source>
</evidence>
<feature type="transmembrane region" description="Helical" evidence="7">
    <location>
        <begin position="12"/>
        <end position="31"/>
    </location>
</feature>
<keyword evidence="10" id="KW-1185">Reference proteome</keyword>
<evidence type="ECO:0000256" key="7">
    <source>
        <dbReference type="SAM" id="Phobius"/>
    </source>
</evidence>
<dbReference type="Gene3D" id="3.40.50.2300">
    <property type="match status" value="2"/>
</dbReference>
<evidence type="ECO:0000313" key="10">
    <source>
        <dbReference type="Proteomes" id="UP000198778"/>
    </source>
</evidence>
<keyword evidence="4" id="KW-0732">Signal</keyword>
<keyword evidence="7" id="KW-0812">Transmembrane</keyword>
<comment type="subcellular location">
    <subcellularLocation>
        <location evidence="1">Cell membrane</location>
        <topology evidence="1">Lipid-anchor</topology>
    </subcellularLocation>
</comment>
<evidence type="ECO:0000313" key="9">
    <source>
        <dbReference type="EMBL" id="SDO38588.1"/>
    </source>
</evidence>
<evidence type="ECO:0000256" key="5">
    <source>
        <dbReference type="ARBA" id="ARBA00023136"/>
    </source>
</evidence>
<dbReference type="SUPFAM" id="SSF53822">
    <property type="entry name" value="Periplasmic binding protein-like I"/>
    <property type="match status" value="1"/>
</dbReference>
<evidence type="ECO:0000256" key="3">
    <source>
        <dbReference type="ARBA" id="ARBA00022475"/>
    </source>
</evidence>
<dbReference type="InterPro" id="IPR003760">
    <property type="entry name" value="PnrA-like"/>
</dbReference>
<dbReference type="InterPro" id="IPR028082">
    <property type="entry name" value="Peripla_BP_I"/>
</dbReference>
<dbReference type="Pfam" id="PF02608">
    <property type="entry name" value="Bmp"/>
    <property type="match status" value="1"/>
</dbReference>
<evidence type="ECO:0000259" key="8">
    <source>
        <dbReference type="Pfam" id="PF02608"/>
    </source>
</evidence>
<protein>
    <submittedName>
        <fullName evidence="9">Transcriptional activator of comK protein</fullName>
    </submittedName>
</protein>
<reference evidence="10" key="1">
    <citation type="submission" date="2016-10" db="EMBL/GenBank/DDBJ databases">
        <authorList>
            <person name="Varghese N."/>
            <person name="Submissions S."/>
        </authorList>
    </citation>
    <scope>NUCLEOTIDE SEQUENCE [LARGE SCALE GENOMIC DNA]</scope>
    <source>
        <strain evidence="10">CGMCC 1.10369</strain>
    </source>
</reference>
<dbReference type="AlphaFoldDB" id="A0A1H0J490"/>
<dbReference type="PANTHER" id="PTHR34296">
    <property type="entry name" value="TRANSCRIPTIONAL ACTIVATOR PROTEIN MED"/>
    <property type="match status" value="1"/>
</dbReference>
<dbReference type="OrthoDB" id="2556857at2"/>
<comment type="similarity">
    <text evidence="2">Belongs to the BMP lipoprotein family.</text>
</comment>
<organism evidence="9 10">
    <name type="scientific">Alkalicoccus daliensis</name>
    <dbReference type="NCBI Taxonomy" id="745820"/>
    <lineage>
        <taxon>Bacteria</taxon>
        <taxon>Bacillati</taxon>
        <taxon>Bacillota</taxon>
        <taxon>Bacilli</taxon>
        <taxon>Bacillales</taxon>
        <taxon>Bacillaceae</taxon>
        <taxon>Alkalicoccus</taxon>
    </lineage>
</organism>
<proteinExistence type="inferred from homology"/>
<accession>A0A1H0J490</accession>
<name>A0A1H0J490_9BACI</name>
<dbReference type="RefSeq" id="WP_090843792.1">
    <property type="nucleotide sequence ID" value="NZ_FNIL01000012.1"/>
</dbReference>
<dbReference type="InterPro" id="IPR050957">
    <property type="entry name" value="BMP_lipoprotein"/>
</dbReference>
<keyword evidence="7" id="KW-1133">Transmembrane helix</keyword>
<keyword evidence="3" id="KW-1003">Cell membrane</keyword>
<keyword evidence="5 7" id="KW-0472">Membrane</keyword>
<keyword evidence="6" id="KW-0449">Lipoprotein</keyword>
<dbReference type="GO" id="GO:0005886">
    <property type="term" value="C:plasma membrane"/>
    <property type="evidence" value="ECO:0007669"/>
    <property type="project" value="UniProtKB-SubCell"/>
</dbReference>
<gene>
    <name evidence="9" type="ORF">SAMN04488053_11267</name>
</gene>
<evidence type="ECO:0000256" key="4">
    <source>
        <dbReference type="ARBA" id="ARBA00022729"/>
    </source>
</evidence>
<dbReference type="EMBL" id="FNIL01000012">
    <property type="protein sequence ID" value="SDO38588.1"/>
    <property type="molecule type" value="Genomic_DNA"/>
</dbReference>
<dbReference type="STRING" id="745820.SAMN04488053_11267"/>
<sequence length="334" mass="37663">MGIVTKQHSRIFTAGLCGAVILIVLLGYYAAQVFTETEADEEESPEAQPKVSILTSDALRDQSWGSLAFQSKVLLEENHEADIEIFPNLTTENLVDFRIENEIGNGTDLLIGHGREFAESFSTYAQQYPDVEFVTLQGETTAENHTVYTFDITDAEVMAVAAAEKKSSTKRVGVLSKAGDWHGREHLEEALAVRELDITICHEEVESRNDEEEALQALDLLLEQEIDVIYTRGNKFNSVIIDQAEEHDLYVIGFIDDQWYMAKDRVITSVVINVPYIYDRVMRNYLSEEGLPGGKQMLKMEEETYGITPLGPMFSLDEKKELDAQFPEYDLIGD</sequence>
<evidence type="ECO:0000256" key="1">
    <source>
        <dbReference type="ARBA" id="ARBA00004193"/>
    </source>
</evidence>
<dbReference type="Proteomes" id="UP000198778">
    <property type="component" value="Unassembled WGS sequence"/>
</dbReference>
<dbReference type="PANTHER" id="PTHR34296:SF2">
    <property type="entry name" value="ABC TRANSPORTER GUANOSINE-BINDING PROTEIN NUPN"/>
    <property type="match status" value="1"/>
</dbReference>
<feature type="domain" description="ABC transporter substrate-binding protein PnrA-like" evidence="8">
    <location>
        <begin position="50"/>
        <end position="321"/>
    </location>
</feature>
<evidence type="ECO:0000256" key="2">
    <source>
        <dbReference type="ARBA" id="ARBA00008610"/>
    </source>
</evidence>